<dbReference type="Pfam" id="PF00027">
    <property type="entry name" value="cNMP_binding"/>
    <property type="match status" value="2"/>
</dbReference>
<dbReference type="PANTHER" id="PTHR24353">
    <property type="entry name" value="CYCLIC NUCLEOTIDE-DEPENDENT PROTEIN KINASE"/>
    <property type="match status" value="1"/>
</dbReference>
<comment type="similarity">
    <text evidence="16">Belongs to the PP2C family.</text>
</comment>
<dbReference type="Gene3D" id="3.60.40.10">
    <property type="entry name" value="PPM-type phosphatase domain"/>
    <property type="match status" value="1"/>
</dbReference>
<evidence type="ECO:0000256" key="8">
    <source>
        <dbReference type="ARBA" id="ARBA00022777"/>
    </source>
</evidence>
<evidence type="ECO:0000259" key="19">
    <source>
        <dbReference type="PROSITE" id="PS50042"/>
    </source>
</evidence>
<dbReference type="InterPro" id="IPR043502">
    <property type="entry name" value="DNA/RNA_pol_sf"/>
</dbReference>
<protein>
    <recommendedName>
        <fullName evidence="3">protein-serine/threonine phosphatase</fullName>
        <ecNumber evidence="3">3.1.3.16</ecNumber>
    </recommendedName>
</protein>
<dbReference type="InterPro" id="IPR014710">
    <property type="entry name" value="RmlC-like_jellyroll"/>
</dbReference>
<dbReference type="InterPro" id="IPR001932">
    <property type="entry name" value="PPM-type_phosphatase-like_dom"/>
</dbReference>
<dbReference type="EC" id="3.1.3.16" evidence="3"/>
<sequence>MGCVYSRASCIGEICAPRNVEVKEPENLKAAAEIAVFSPASSSDGEEGEIRDQLNQLSLSRDNEIGITRLSRVSAQFLPPDGSRVVKVPSGNYELRCSFLSQRGYYPDALDKANQDSFCIYTPFGTSPNDHFFGVFDGHGEFGAQCSQFVKKKLCENLLRNSKFHSDAVEACHAAFLMTNTQLHADAIDDSMSGTTAITILVRGRTLYIANSGDSRAVIAERQGNEIVAVDLSIDQTPFRPDESERVKLCGARVLTLDQIEGLKNPDVQCWDTEEGDDGDPPRLWVPNGMYPGTAFTRSIGDSVAETIGVVPNPEIVVLELTSNHPFFVIASDGVFEFLSSQTVVDMVAKYKDPRDACAAIVAESYRLWLQYETRTDDITVIVVQVNGLTDVAVGQSTSSDVVLRPPLPQVVELSGSESPSVMNWNSRNQRARQDISRARLRAIENSLENGQMWAPPSPAHRKTWEEEAQIERVLHDHFLFRKLTDSQCQVLLDCMQKVEVQAGDVVVKQGGECDSFYVVGSGEFEVLATQDENNGEVPRVLQHYTADKLSSFGELALMYNKPLQASVRAVTNGILWELKREDFRNILMSEFTNLSSLKLLRSVDLLSRLTILQLSHIAELVSEVPFSDGQTIVNENQEPMGLYIIQKGVVKITFDMDLVKCENASSLMCENQNQDDTQNKKGITVEKSEGSYFGEWTLLGEQIASLSVIAVGDVVCAILTKEKFDSVVGSLAKLSQDDLKAKGHQIILSSESIQSVDTSMLADLQLANLEWQTCLYSTDCSEIGLVRLKDSDKLLSLKRFSKQKIKMLGKEAQVLKEKNLLKQMNRVASVPKVLCTCADETYAGIILDSCLACSVVAILHKPLDEESARFCAASVVIALEDLHNNGILYRGVSPDVLMLDQTGHIQNLTPLTFGSFLPTRFQPIQEEKELSEDKERNNNQWNSTNAVIEKEAQKCKDHLPTSPKRLQFSEAGSSKPSPDPNLTATAEVGKEKVMHTKELRQQNRNSRMGMRLEYVPPSHRDGKIVIQIEEEDVSELNEYWATALIGYVLGDTPYEKSMENYVESVWDFVTKPQILYHQEGYYVFRFTTVEERDAVVQVGPYSYHNKPFILQNWERDFHFDPKCITTIPLWIHLPSLSAWYWTADALSKVASAVGLPMYTDKFTAELNKISYARVLVKVDITKPLVDNVEIATPACTRQQEILYEWRPKFYSECLHFGHDSFECWKLIKQHEDTEFKAPKRRNRGRRRKVIQEWKPKDQQEQAEGIEEVIEVQPPINKGKQNLADKPDQRSMMIQRKESSERQNIPVVQQVINGNGAHIRFWKDKWLNNITLMDEYPSLFQIALDIDSSIAQNRSGNNWDIHLRRAVQDWEVDNLIELLARVERFNMNASTPDTICWGSKGTFSVKECYRQLCSQNQVIDAWPWKLIWKTKLPIKLGGQVQIPWLISGDFNNVLTTDDRLGQPVTMNEVQEFKDCSDNMQLTPLRTKGCFFTWCNKQSANYRVYSKIDWAFGNFEWTKDYGYVEADFLEPRVSDHSPILVQIWKRNTIYPKPFKLYMVTMEHKEFKPIVDRIWRQKLGDDPMTGKMKQAWNCTTITLIPKVPAPKTVKDYRPIACCTTVYKIIAKILTKRIKRVIELIIGKAHSAFIEGRNIVDNILFSHELFNGYNRRGLPPRCVLKVDLRKAYDSLDWQFVRYMLTDLGFPQKFILWIMECVTTVSYSLVLNGGLTKPFPAKRGIRQGDPMSPYLFVIAMEYLQREMNQLAFQKEFKFHPKCKKLGVTHICFAVDLLMFCRGDINSVTKLQEAFNRFSAASGLQASAEKSSIYFTGVAEHIKEQLMELTGYTEGSLPFKYLGFQLSARKLNIHQCLPLVEKITERTGSTNCSRKALIAWGKICQPRATGGLNVINMKIWNKAALLKHLWALAMKKDALWIKWAHNYYIKNRDTAEMNTPKAATWVLVEFRFAKKISSESDERTFTICGMADSLAPEIVQGKGHGFAADWWALGTLIYFMLHGEMPFGSWRESELTFARIAKGQFTLPHTFSQEAVDLITKLLQVDEKLRLGSQGVHSLKNHPWFSGVDWKEVADHRSPVPAEILSRISQCLENHGDDNIASLHSPIRDLEELNTPEWLEDW</sequence>
<dbReference type="InterPro" id="IPR018490">
    <property type="entry name" value="cNMP-bd_dom_sf"/>
</dbReference>
<dbReference type="PROSITE" id="PS50011">
    <property type="entry name" value="PROTEIN_KINASE_DOM"/>
    <property type="match status" value="2"/>
</dbReference>
<dbReference type="Gramene" id="OIT03632">
    <property type="protein sequence ID" value="OIT03632"/>
    <property type="gene ID" value="A4A49_10000"/>
</dbReference>
<reference evidence="22" key="1">
    <citation type="submission" date="2016-11" db="EMBL/GenBank/DDBJ databases">
        <title>The genome of Nicotiana attenuata.</title>
        <authorList>
            <person name="Xu S."/>
            <person name="Brockmoeller T."/>
            <person name="Gaquerel E."/>
            <person name="Navarro A."/>
            <person name="Kuhl H."/>
            <person name="Gase K."/>
            <person name="Ling Z."/>
            <person name="Zhou W."/>
            <person name="Kreitzer C."/>
            <person name="Stanke M."/>
            <person name="Tang H."/>
            <person name="Lyons E."/>
            <person name="Pandey P."/>
            <person name="Pandey S.P."/>
            <person name="Timmermann B."/>
            <person name="Baldwin I.T."/>
        </authorList>
    </citation>
    <scope>NUCLEOTIDE SEQUENCE [LARGE SCALE GENOMIC DNA]</scope>
    <source>
        <strain evidence="22">UT</strain>
    </source>
</reference>
<dbReference type="Pfam" id="PF00078">
    <property type="entry name" value="RVT_1"/>
    <property type="match status" value="1"/>
</dbReference>
<dbReference type="InterPro" id="IPR000222">
    <property type="entry name" value="PP2C_BS"/>
</dbReference>
<dbReference type="Gene3D" id="1.10.510.10">
    <property type="entry name" value="Transferase(Phosphotransferase) domain 1"/>
    <property type="match status" value="2"/>
</dbReference>
<dbReference type="PROSITE" id="PS01032">
    <property type="entry name" value="PPM_1"/>
    <property type="match status" value="1"/>
</dbReference>
<keyword evidence="5" id="KW-0808">Transferase</keyword>
<dbReference type="SUPFAM" id="SSF56672">
    <property type="entry name" value="DNA/RNA polymerases"/>
    <property type="match status" value="1"/>
</dbReference>
<feature type="domain" description="Protein kinase" evidence="18">
    <location>
        <begin position="1716"/>
        <end position="2076"/>
    </location>
</feature>
<comment type="catalytic activity">
    <reaction evidence="14">
        <text>O-phospho-L-seryl-[protein] + H2O = L-seryl-[protein] + phosphate</text>
        <dbReference type="Rhea" id="RHEA:20629"/>
        <dbReference type="Rhea" id="RHEA-COMP:9863"/>
        <dbReference type="Rhea" id="RHEA-COMP:11604"/>
        <dbReference type="ChEBI" id="CHEBI:15377"/>
        <dbReference type="ChEBI" id="CHEBI:29999"/>
        <dbReference type="ChEBI" id="CHEBI:43474"/>
        <dbReference type="ChEBI" id="CHEBI:83421"/>
        <dbReference type="EC" id="3.1.3.16"/>
    </reaction>
</comment>
<evidence type="ECO:0000256" key="3">
    <source>
        <dbReference type="ARBA" id="ARBA00013081"/>
    </source>
</evidence>
<keyword evidence="10" id="KW-0067">ATP-binding</keyword>
<evidence type="ECO:0000256" key="14">
    <source>
        <dbReference type="ARBA" id="ARBA00047761"/>
    </source>
</evidence>
<dbReference type="PROSITE" id="PS50878">
    <property type="entry name" value="RT_POL"/>
    <property type="match status" value="1"/>
</dbReference>
<dbReference type="GO" id="GO:0005952">
    <property type="term" value="C:cAMP-dependent protein kinase complex"/>
    <property type="evidence" value="ECO:0007669"/>
    <property type="project" value="TreeGrafter"/>
</dbReference>
<dbReference type="Proteomes" id="UP000187609">
    <property type="component" value="Unassembled WGS sequence"/>
</dbReference>
<keyword evidence="13" id="KW-0464">Manganese</keyword>
<evidence type="ECO:0000256" key="7">
    <source>
        <dbReference type="ARBA" id="ARBA00022741"/>
    </source>
</evidence>
<dbReference type="GO" id="GO:0004722">
    <property type="term" value="F:protein serine/threonine phosphatase activity"/>
    <property type="evidence" value="ECO:0007669"/>
    <property type="project" value="UniProtKB-EC"/>
</dbReference>
<feature type="domain" description="Protein kinase" evidence="18">
    <location>
        <begin position="770"/>
        <end position="1119"/>
    </location>
</feature>
<evidence type="ECO:0000256" key="15">
    <source>
        <dbReference type="ARBA" id="ARBA00048336"/>
    </source>
</evidence>
<evidence type="ECO:0000259" key="18">
    <source>
        <dbReference type="PROSITE" id="PS50011"/>
    </source>
</evidence>
<evidence type="ECO:0000256" key="11">
    <source>
        <dbReference type="ARBA" id="ARBA00022842"/>
    </source>
</evidence>
<dbReference type="InterPro" id="IPR036457">
    <property type="entry name" value="PPM-type-like_dom_sf"/>
</dbReference>
<dbReference type="Pfam" id="PF00069">
    <property type="entry name" value="Pkinase"/>
    <property type="match status" value="2"/>
</dbReference>
<dbReference type="SMART" id="SM00100">
    <property type="entry name" value="cNMP"/>
    <property type="match status" value="2"/>
</dbReference>
<keyword evidence="6" id="KW-0479">Metal-binding</keyword>
<feature type="domain" description="Reverse transcriptase" evidence="20">
    <location>
        <begin position="1579"/>
        <end position="1857"/>
    </location>
</feature>
<dbReference type="SMART" id="SM00220">
    <property type="entry name" value="S_TKc"/>
    <property type="match status" value="1"/>
</dbReference>
<evidence type="ECO:0000256" key="5">
    <source>
        <dbReference type="ARBA" id="ARBA00022679"/>
    </source>
</evidence>
<dbReference type="SMR" id="A0A1J6ISV1"/>
<evidence type="ECO:0000256" key="6">
    <source>
        <dbReference type="ARBA" id="ARBA00022723"/>
    </source>
</evidence>
<keyword evidence="8" id="KW-0418">Kinase</keyword>
<dbReference type="GO" id="GO:0004691">
    <property type="term" value="F:cAMP-dependent protein kinase activity"/>
    <property type="evidence" value="ECO:0007669"/>
    <property type="project" value="TreeGrafter"/>
</dbReference>
<dbReference type="Pfam" id="PF14111">
    <property type="entry name" value="DUF4283"/>
    <property type="match status" value="1"/>
</dbReference>
<evidence type="ECO:0000256" key="16">
    <source>
        <dbReference type="RuleBase" id="RU003465"/>
    </source>
</evidence>
<dbReference type="GO" id="GO:0046872">
    <property type="term" value="F:metal ion binding"/>
    <property type="evidence" value="ECO:0007669"/>
    <property type="project" value="UniProtKB-KW"/>
</dbReference>
<feature type="compositionally biased region" description="Polar residues" evidence="17">
    <location>
        <begin position="971"/>
        <end position="985"/>
    </location>
</feature>
<dbReference type="SUPFAM" id="SSF56219">
    <property type="entry name" value="DNase I-like"/>
    <property type="match status" value="1"/>
</dbReference>
<evidence type="ECO:0000259" key="21">
    <source>
        <dbReference type="PROSITE" id="PS51746"/>
    </source>
</evidence>
<evidence type="ECO:0000313" key="23">
    <source>
        <dbReference type="Proteomes" id="UP000187609"/>
    </source>
</evidence>
<keyword evidence="11" id="KW-0460">Magnesium</keyword>
<accession>A0A1J6ISV1</accession>
<comment type="cofactor">
    <cofactor evidence="2">
        <name>Mg(2+)</name>
        <dbReference type="ChEBI" id="CHEBI:18420"/>
    </cofactor>
</comment>
<feature type="domain" description="PPM-type phosphatase" evidence="21">
    <location>
        <begin position="96"/>
        <end position="386"/>
    </location>
</feature>
<evidence type="ECO:0000313" key="22">
    <source>
        <dbReference type="EMBL" id="OIT03632.1"/>
    </source>
</evidence>
<comment type="caution">
    <text evidence="22">The sequence shown here is derived from an EMBL/GenBank/DDBJ whole genome shotgun (WGS) entry which is preliminary data.</text>
</comment>
<evidence type="ECO:0000259" key="20">
    <source>
        <dbReference type="PROSITE" id="PS50878"/>
    </source>
</evidence>
<dbReference type="PANTHER" id="PTHR24353:SF127">
    <property type="entry name" value="PROTEIN PHOSPHATASE 2C AND CYCLIC NUCLEOTIDE-BINDING_KINASE DOMAIN-CONTAINING PROTEIN"/>
    <property type="match status" value="1"/>
</dbReference>
<comment type="cofactor">
    <cofactor evidence="1">
        <name>Mn(2+)</name>
        <dbReference type="ChEBI" id="CHEBI:29035"/>
    </cofactor>
</comment>
<evidence type="ECO:0000256" key="12">
    <source>
        <dbReference type="ARBA" id="ARBA00022912"/>
    </source>
</evidence>
<dbReference type="PROSITE" id="PS50042">
    <property type="entry name" value="CNMP_BINDING_3"/>
    <property type="match status" value="2"/>
</dbReference>
<evidence type="ECO:0000256" key="13">
    <source>
        <dbReference type="ARBA" id="ARBA00023211"/>
    </source>
</evidence>
<dbReference type="EMBL" id="MJEQ01037187">
    <property type="protein sequence ID" value="OIT03632.1"/>
    <property type="molecule type" value="Genomic_DNA"/>
</dbReference>
<evidence type="ECO:0000256" key="1">
    <source>
        <dbReference type="ARBA" id="ARBA00001936"/>
    </source>
</evidence>
<dbReference type="Gene3D" id="2.60.120.10">
    <property type="entry name" value="Jelly Rolls"/>
    <property type="match status" value="2"/>
</dbReference>
<feature type="region of interest" description="Disordered" evidence="17">
    <location>
        <begin position="961"/>
        <end position="988"/>
    </location>
</feature>
<evidence type="ECO:0000256" key="4">
    <source>
        <dbReference type="ARBA" id="ARBA00022527"/>
    </source>
</evidence>
<dbReference type="SUPFAM" id="SSF81606">
    <property type="entry name" value="PP2C-like"/>
    <property type="match status" value="1"/>
</dbReference>
<dbReference type="InterPro" id="IPR000595">
    <property type="entry name" value="cNMP-bd_dom"/>
</dbReference>
<dbReference type="Gene3D" id="3.30.200.20">
    <property type="entry name" value="Phosphorylase Kinase, domain 1"/>
    <property type="match status" value="1"/>
</dbReference>
<dbReference type="InterPro" id="IPR025558">
    <property type="entry name" value="DUF4283"/>
</dbReference>
<dbReference type="GO" id="GO:0005524">
    <property type="term" value="F:ATP binding"/>
    <property type="evidence" value="ECO:0007669"/>
    <property type="project" value="UniProtKB-KW"/>
</dbReference>
<organism evidence="22 23">
    <name type="scientific">Nicotiana attenuata</name>
    <name type="common">Coyote tobacco</name>
    <dbReference type="NCBI Taxonomy" id="49451"/>
    <lineage>
        <taxon>Eukaryota</taxon>
        <taxon>Viridiplantae</taxon>
        <taxon>Streptophyta</taxon>
        <taxon>Embryophyta</taxon>
        <taxon>Tracheophyta</taxon>
        <taxon>Spermatophyta</taxon>
        <taxon>Magnoliopsida</taxon>
        <taxon>eudicotyledons</taxon>
        <taxon>Gunneridae</taxon>
        <taxon>Pentapetalae</taxon>
        <taxon>asterids</taxon>
        <taxon>lamiids</taxon>
        <taxon>Solanales</taxon>
        <taxon>Solanaceae</taxon>
        <taxon>Nicotianoideae</taxon>
        <taxon>Nicotianeae</taxon>
        <taxon>Nicotiana</taxon>
    </lineage>
</organism>
<keyword evidence="12 16" id="KW-0904">Protein phosphatase</keyword>
<keyword evidence="9 16" id="KW-0378">Hydrolase</keyword>
<proteinExistence type="inferred from homology"/>
<dbReference type="InterPro" id="IPR000477">
    <property type="entry name" value="RT_dom"/>
</dbReference>
<evidence type="ECO:0000256" key="2">
    <source>
        <dbReference type="ARBA" id="ARBA00001946"/>
    </source>
</evidence>
<dbReference type="CDD" id="cd00038">
    <property type="entry name" value="CAP_ED"/>
    <property type="match status" value="2"/>
</dbReference>
<keyword evidence="23" id="KW-1185">Reference proteome</keyword>
<dbReference type="FunFam" id="2.60.120.10:FF:000048">
    <property type="entry name" value="Protein phosphatase 2C and cyclic nucleotide-binding/kinase domain-containing protein"/>
    <property type="match status" value="1"/>
</dbReference>
<dbReference type="FunFam" id="3.60.40.10:FF:000007">
    <property type="entry name" value="Phosphatase 2C and cyclic nucleotide-binding/kinase domain-containing protein"/>
    <property type="match status" value="1"/>
</dbReference>
<evidence type="ECO:0000256" key="9">
    <source>
        <dbReference type="ARBA" id="ARBA00022801"/>
    </source>
</evidence>
<dbReference type="CDD" id="cd01650">
    <property type="entry name" value="RT_nLTR_like"/>
    <property type="match status" value="1"/>
</dbReference>
<comment type="catalytic activity">
    <reaction evidence="15">
        <text>O-phospho-L-threonyl-[protein] + H2O = L-threonyl-[protein] + phosphate</text>
        <dbReference type="Rhea" id="RHEA:47004"/>
        <dbReference type="Rhea" id="RHEA-COMP:11060"/>
        <dbReference type="Rhea" id="RHEA-COMP:11605"/>
        <dbReference type="ChEBI" id="CHEBI:15377"/>
        <dbReference type="ChEBI" id="CHEBI:30013"/>
        <dbReference type="ChEBI" id="CHEBI:43474"/>
        <dbReference type="ChEBI" id="CHEBI:61977"/>
        <dbReference type="EC" id="3.1.3.16"/>
    </reaction>
</comment>
<feature type="domain" description="Cyclic nucleotide-binding" evidence="19">
    <location>
        <begin position="480"/>
        <end position="589"/>
    </location>
</feature>
<dbReference type="CDD" id="cd00143">
    <property type="entry name" value="PP2Cc"/>
    <property type="match status" value="1"/>
</dbReference>
<dbReference type="Gene3D" id="3.60.10.10">
    <property type="entry name" value="Endonuclease/exonuclease/phosphatase"/>
    <property type="match status" value="1"/>
</dbReference>
<dbReference type="InterPro" id="IPR011009">
    <property type="entry name" value="Kinase-like_dom_sf"/>
</dbReference>
<feature type="domain" description="Cyclic nucleotide-binding" evidence="19">
    <location>
        <begin position="606"/>
        <end position="730"/>
    </location>
</feature>
<dbReference type="InterPro" id="IPR036691">
    <property type="entry name" value="Endo/exonu/phosph_ase_sf"/>
</dbReference>
<gene>
    <name evidence="22" type="ORF">A4A49_10000</name>
</gene>
<dbReference type="Pfam" id="PF00481">
    <property type="entry name" value="PP2C"/>
    <property type="match status" value="1"/>
</dbReference>
<keyword evidence="7" id="KW-0547">Nucleotide-binding</keyword>
<name>A0A1J6ISV1_NICAT</name>
<dbReference type="PROSITE" id="PS51746">
    <property type="entry name" value="PPM_2"/>
    <property type="match status" value="1"/>
</dbReference>
<dbReference type="SUPFAM" id="SSF51206">
    <property type="entry name" value="cAMP-binding domain-like"/>
    <property type="match status" value="2"/>
</dbReference>
<dbReference type="SUPFAM" id="SSF56112">
    <property type="entry name" value="Protein kinase-like (PK-like)"/>
    <property type="match status" value="1"/>
</dbReference>
<evidence type="ECO:0000256" key="17">
    <source>
        <dbReference type="SAM" id="MobiDB-lite"/>
    </source>
</evidence>
<evidence type="ECO:0000256" key="10">
    <source>
        <dbReference type="ARBA" id="ARBA00022840"/>
    </source>
</evidence>
<dbReference type="InterPro" id="IPR000719">
    <property type="entry name" value="Prot_kinase_dom"/>
</dbReference>
<dbReference type="STRING" id="49451.A0A1J6ISV1"/>
<dbReference type="SMART" id="SM00332">
    <property type="entry name" value="PP2Cc"/>
    <property type="match status" value="1"/>
</dbReference>
<keyword evidence="4" id="KW-0723">Serine/threonine-protein kinase</keyword>